<dbReference type="EMBL" id="LMWU01000074">
    <property type="protein sequence ID" value="KUN57282.1"/>
    <property type="molecule type" value="Genomic_DNA"/>
</dbReference>
<reference evidence="11 12" key="1">
    <citation type="submission" date="2015-10" db="EMBL/GenBank/DDBJ databases">
        <title>Draft genome sequence of Streptomyces canus DSM 40017, type strain for the species Streptomyces canus.</title>
        <authorList>
            <person name="Ruckert C."/>
            <person name="Winkler A."/>
            <person name="Kalinowski J."/>
            <person name="Kampfer P."/>
            <person name="Glaeser S."/>
        </authorList>
    </citation>
    <scope>NUCLEOTIDE SEQUENCE [LARGE SCALE GENOMIC DNA]</scope>
    <source>
        <strain evidence="11 12">DSM 40017</strain>
    </source>
</reference>
<organism evidence="11 12">
    <name type="scientific">Streptomyces canus</name>
    <dbReference type="NCBI Taxonomy" id="58343"/>
    <lineage>
        <taxon>Bacteria</taxon>
        <taxon>Bacillati</taxon>
        <taxon>Actinomycetota</taxon>
        <taxon>Actinomycetes</taxon>
        <taxon>Kitasatosporales</taxon>
        <taxon>Streptomycetaceae</taxon>
        <taxon>Streptomyces</taxon>
        <taxon>Streptomyces aurantiacus group</taxon>
    </lineage>
</organism>
<dbReference type="AlphaFoldDB" id="A0A101RKN2"/>
<dbReference type="STRING" id="58343.AQJ46_47885"/>
<dbReference type="InterPro" id="IPR046938">
    <property type="entry name" value="DNA_clamp_sf"/>
</dbReference>
<dbReference type="InterPro" id="IPR001001">
    <property type="entry name" value="DNA_polIII_beta"/>
</dbReference>
<feature type="domain" description="DNA polymerase III beta sliding clamp central" evidence="10">
    <location>
        <begin position="143"/>
        <end position="236"/>
    </location>
</feature>
<evidence type="ECO:0000256" key="8">
    <source>
        <dbReference type="ARBA" id="ARBA00023125"/>
    </source>
</evidence>
<dbReference type="PANTHER" id="PTHR30478">
    <property type="entry name" value="DNA POLYMERASE III SUBUNIT BETA"/>
    <property type="match status" value="1"/>
</dbReference>
<dbReference type="PANTHER" id="PTHR30478:SF0">
    <property type="entry name" value="BETA SLIDING CLAMP"/>
    <property type="match status" value="1"/>
</dbReference>
<keyword evidence="7" id="KW-0239">DNA-directed DNA polymerase</keyword>
<dbReference type="Gene3D" id="3.10.150.10">
    <property type="entry name" value="DNA Polymerase III, subunit A, domain 2"/>
    <property type="match status" value="2"/>
</dbReference>
<comment type="similarity">
    <text evidence="2">Belongs to the beta sliding clamp family.</text>
</comment>
<keyword evidence="5" id="KW-0548">Nucleotidyltransferase</keyword>
<dbReference type="InterPro" id="IPR022637">
    <property type="entry name" value="DNA_polIII_beta_cen"/>
</dbReference>
<evidence type="ECO:0000256" key="1">
    <source>
        <dbReference type="ARBA" id="ARBA00004496"/>
    </source>
</evidence>
<evidence type="ECO:0000256" key="6">
    <source>
        <dbReference type="ARBA" id="ARBA00022705"/>
    </source>
</evidence>
<dbReference type="Proteomes" id="UP000053669">
    <property type="component" value="Unassembled WGS sequence"/>
</dbReference>
<protein>
    <recommendedName>
        <fullName evidence="10">DNA polymerase III beta sliding clamp central domain-containing protein</fullName>
    </recommendedName>
</protein>
<dbReference type="GO" id="GO:0003677">
    <property type="term" value="F:DNA binding"/>
    <property type="evidence" value="ECO:0007669"/>
    <property type="project" value="UniProtKB-KW"/>
</dbReference>
<accession>A0A101RKN2</accession>
<sequence>MRARVAAGPLRRALRLASLAIRARPEQPAHAGVTLTAQGSKLTVAAYRPYADGGTDVAVTVVVEAEPGGTGRSTLDQRELTRVLDAAVKGDSPAQAARTSIDLKGATIATPDVAVPVRSYITPVTAVPPAAPVVATVAGGEFFRQLTRILPVAAKDETLPILTGVELRMSAGTLRLRASDRHRAAETVMPAQPWDHHEDACAYRALIPSDVLRQMVKFSGTYEGPVAIGLPSETVTTADVLRVPELSVAALEFGPATLTAWRLDGVLPPSWFGPVADGGTLTLHRQDLIRAVRKARAMATAKGAAEQWAQVSLTHSAEEAGVVRVTPRLPQKHERDQTTGTAVPAVCGEQAAPLGGAPLITTGGYLLGALNAFDSDAVTFHLPPQRDGRNHAPFAITAHGEQTEEGHRQHLVPVRRSQD</sequence>
<dbReference type="GO" id="GO:0005737">
    <property type="term" value="C:cytoplasm"/>
    <property type="evidence" value="ECO:0007669"/>
    <property type="project" value="UniProtKB-SubCell"/>
</dbReference>
<dbReference type="GO" id="GO:0009360">
    <property type="term" value="C:DNA polymerase III complex"/>
    <property type="evidence" value="ECO:0007669"/>
    <property type="project" value="InterPro"/>
</dbReference>
<dbReference type="GO" id="GO:0003887">
    <property type="term" value="F:DNA-directed DNA polymerase activity"/>
    <property type="evidence" value="ECO:0007669"/>
    <property type="project" value="UniProtKB-KW"/>
</dbReference>
<proteinExistence type="inferred from homology"/>
<evidence type="ECO:0000256" key="9">
    <source>
        <dbReference type="SAM" id="MobiDB-lite"/>
    </source>
</evidence>
<evidence type="ECO:0000256" key="3">
    <source>
        <dbReference type="ARBA" id="ARBA00022490"/>
    </source>
</evidence>
<evidence type="ECO:0000313" key="11">
    <source>
        <dbReference type="EMBL" id="KUN57282.1"/>
    </source>
</evidence>
<gene>
    <name evidence="11" type="ORF">AQJ46_47885</name>
</gene>
<dbReference type="Pfam" id="PF02767">
    <property type="entry name" value="DNA_pol3_beta_2"/>
    <property type="match status" value="1"/>
</dbReference>
<dbReference type="SUPFAM" id="SSF55979">
    <property type="entry name" value="DNA clamp"/>
    <property type="match status" value="1"/>
</dbReference>
<keyword evidence="6" id="KW-0235">DNA replication</keyword>
<dbReference type="GO" id="GO:0008408">
    <property type="term" value="F:3'-5' exonuclease activity"/>
    <property type="evidence" value="ECO:0007669"/>
    <property type="project" value="InterPro"/>
</dbReference>
<keyword evidence="3" id="KW-0963">Cytoplasm</keyword>
<comment type="caution">
    <text evidence="11">The sequence shown here is derived from an EMBL/GenBank/DDBJ whole genome shotgun (WGS) entry which is preliminary data.</text>
</comment>
<evidence type="ECO:0000256" key="2">
    <source>
        <dbReference type="ARBA" id="ARBA00010752"/>
    </source>
</evidence>
<evidence type="ECO:0000313" key="12">
    <source>
        <dbReference type="Proteomes" id="UP000053669"/>
    </source>
</evidence>
<evidence type="ECO:0000256" key="5">
    <source>
        <dbReference type="ARBA" id="ARBA00022695"/>
    </source>
</evidence>
<dbReference type="SMART" id="SM00480">
    <property type="entry name" value="POL3Bc"/>
    <property type="match status" value="1"/>
</dbReference>
<evidence type="ECO:0000256" key="4">
    <source>
        <dbReference type="ARBA" id="ARBA00022679"/>
    </source>
</evidence>
<evidence type="ECO:0000259" key="10">
    <source>
        <dbReference type="Pfam" id="PF02767"/>
    </source>
</evidence>
<feature type="region of interest" description="Disordered" evidence="9">
    <location>
        <begin position="400"/>
        <end position="419"/>
    </location>
</feature>
<keyword evidence="4" id="KW-0808">Transferase</keyword>
<dbReference type="GO" id="GO:0006271">
    <property type="term" value="P:DNA strand elongation involved in DNA replication"/>
    <property type="evidence" value="ECO:0007669"/>
    <property type="project" value="TreeGrafter"/>
</dbReference>
<name>A0A101RKN2_9ACTN</name>
<keyword evidence="8" id="KW-0238">DNA-binding</keyword>
<comment type="subcellular location">
    <subcellularLocation>
        <location evidence="1">Cytoplasm</location>
    </subcellularLocation>
</comment>
<evidence type="ECO:0000256" key="7">
    <source>
        <dbReference type="ARBA" id="ARBA00022932"/>
    </source>
</evidence>
<dbReference type="RefSeq" id="WP_059211654.1">
    <property type="nucleotide sequence ID" value="NZ_KQ948684.1"/>
</dbReference>